<feature type="signal peptide" evidence="1">
    <location>
        <begin position="1"/>
        <end position="23"/>
    </location>
</feature>
<keyword evidence="3" id="KW-1185">Reference proteome</keyword>
<comment type="caution">
    <text evidence="2">The sequence shown here is derived from an EMBL/GenBank/DDBJ whole genome shotgun (WGS) entry which is preliminary data.</text>
</comment>
<dbReference type="Gene3D" id="2.30.30.40">
    <property type="entry name" value="SH3 Domains"/>
    <property type="match status" value="1"/>
</dbReference>
<dbReference type="AlphaFoldDB" id="A0A926VG03"/>
<organism evidence="2 3">
    <name type="scientific">Aerosakkonema funiforme FACHB-1375</name>
    <dbReference type="NCBI Taxonomy" id="2949571"/>
    <lineage>
        <taxon>Bacteria</taxon>
        <taxon>Bacillati</taxon>
        <taxon>Cyanobacteriota</taxon>
        <taxon>Cyanophyceae</taxon>
        <taxon>Oscillatoriophycideae</taxon>
        <taxon>Aerosakkonematales</taxon>
        <taxon>Aerosakkonemataceae</taxon>
        <taxon>Aerosakkonema</taxon>
    </lineage>
</organism>
<reference evidence="2" key="2">
    <citation type="submission" date="2020-08" db="EMBL/GenBank/DDBJ databases">
        <authorList>
            <person name="Chen M."/>
            <person name="Teng W."/>
            <person name="Zhao L."/>
            <person name="Hu C."/>
            <person name="Zhou Y."/>
            <person name="Han B."/>
            <person name="Song L."/>
            <person name="Shu W."/>
        </authorList>
    </citation>
    <scope>NUCLEOTIDE SEQUENCE</scope>
    <source>
        <strain evidence="2">FACHB-1375</strain>
    </source>
</reference>
<name>A0A926VG03_9CYAN</name>
<dbReference type="RefSeq" id="WP_190466380.1">
    <property type="nucleotide sequence ID" value="NZ_JACJPW010000046.1"/>
</dbReference>
<evidence type="ECO:0000256" key="1">
    <source>
        <dbReference type="SAM" id="SignalP"/>
    </source>
</evidence>
<proteinExistence type="predicted"/>
<sequence>MLTTIAIVSLSAIGFKTISAALASPEKTSATAIQNSDEYIVTKTCNEFWVLTKYGDRLNMRNEPEGRAIASIDFASIVSVQRYSDDGEWALVSVESKQKNGLKGWVSTEYLTCYE</sequence>
<keyword evidence="1" id="KW-0732">Signal</keyword>
<evidence type="ECO:0000313" key="2">
    <source>
        <dbReference type="EMBL" id="MBD2182985.1"/>
    </source>
</evidence>
<protein>
    <submittedName>
        <fullName evidence="2">SH3 domain-containing protein</fullName>
    </submittedName>
</protein>
<reference evidence="2" key="1">
    <citation type="journal article" date="2015" name="ISME J.">
        <title>Draft Genome Sequence of Streptomyces incarnatus NRRL8089, which Produces the Nucleoside Antibiotic Sinefungin.</title>
        <authorList>
            <person name="Oshima K."/>
            <person name="Hattori M."/>
            <person name="Shimizu H."/>
            <person name="Fukuda K."/>
            <person name="Nemoto M."/>
            <person name="Inagaki K."/>
            <person name="Tamura T."/>
        </authorList>
    </citation>
    <scope>NUCLEOTIDE SEQUENCE</scope>
    <source>
        <strain evidence="2">FACHB-1375</strain>
    </source>
</reference>
<accession>A0A926VG03</accession>
<gene>
    <name evidence="2" type="ORF">H6G03_18265</name>
</gene>
<feature type="chain" id="PRO_5036766228" evidence="1">
    <location>
        <begin position="24"/>
        <end position="115"/>
    </location>
</feature>
<evidence type="ECO:0000313" key="3">
    <source>
        <dbReference type="Proteomes" id="UP000641646"/>
    </source>
</evidence>
<dbReference type="EMBL" id="JACJPW010000046">
    <property type="protein sequence ID" value="MBD2182985.1"/>
    <property type="molecule type" value="Genomic_DNA"/>
</dbReference>
<dbReference type="Proteomes" id="UP000641646">
    <property type="component" value="Unassembled WGS sequence"/>
</dbReference>